<dbReference type="Proteomes" id="UP001597297">
    <property type="component" value="Unassembled WGS sequence"/>
</dbReference>
<proteinExistence type="predicted"/>
<dbReference type="RefSeq" id="WP_377094792.1">
    <property type="nucleotide sequence ID" value="NZ_JBHSJM010000001.1"/>
</dbReference>
<protein>
    <submittedName>
        <fullName evidence="1">Uncharacterized protein</fullName>
    </submittedName>
</protein>
<organism evidence="1 2">
    <name type="scientific">Rubritalea spongiae</name>
    <dbReference type="NCBI Taxonomy" id="430797"/>
    <lineage>
        <taxon>Bacteria</taxon>
        <taxon>Pseudomonadati</taxon>
        <taxon>Verrucomicrobiota</taxon>
        <taxon>Verrucomicrobiia</taxon>
        <taxon>Verrucomicrobiales</taxon>
        <taxon>Rubritaleaceae</taxon>
        <taxon>Rubritalea</taxon>
    </lineage>
</organism>
<accession>A0ABW5DZZ0</accession>
<dbReference type="EMBL" id="JBHUJC010000011">
    <property type="protein sequence ID" value="MFD2275651.1"/>
    <property type="molecule type" value="Genomic_DNA"/>
</dbReference>
<evidence type="ECO:0000313" key="2">
    <source>
        <dbReference type="Proteomes" id="UP001597297"/>
    </source>
</evidence>
<reference evidence="2" key="1">
    <citation type="journal article" date="2019" name="Int. J. Syst. Evol. Microbiol.">
        <title>The Global Catalogue of Microorganisms (GCM) 10K type strain sequencing project: providing services to taxonomists for standard genome sequencing and annotation.</title>
        <authorList>
            <consortium name="The Broad Institute Genomics Platform"/>
            <consortium name="The Broad Institute Genome Sequencing Center for Infectious Disease"/>
            <person name="Wu L."/>
            <person name="Ma J."/>
        </authorList>
    </citation>
    <scope>NUCLEOTIDE SEQUENCE [LARGE SCALE GENOMIC DNA]</scope>
    <source>
        <strain evidence="2">JCM 16545</strain>
    </source>
</reference>
<evidence type="ECO:0000313" key="1">
    <source>
        <dbReference type="EMBL" id="MFD2275651.1"/>
    </source>
</evidence>
<gene>
    <name evidence="1" type="ORF">ACFSQZ_04145</name>
</gene>
<name>A0ABW5DZZ0_9BACT</name>
<comment type="caution">
    <text evidence="1">The sequence shown here is derived from an EMBL/GenBank/DDBJ whole genome shotgun (WGS) entry which is preliminary data.</text>
</comment>
<sequence>MFSASQLTSEQKEQIEAWAAEGAQLQDIQKRMQEDLEIQVTYMDTRFLVLDLGIELKSEETAADAPKPEDPIKVPTGEVEASVDEIVRPGALKSGSVSFSDGEKALWMIDEMGRLSLDADTPGYQPEEEDLIKFQEKLRDLLT</sequence>
<keyword evidence="2" id="KW-1185">Reference proteome</keyword>